<feature type="compositionally biased region" description="Basic and acidic residues" evidence="1">
    <location>
        <begin position="368"/>
        <end position="378"/>
    </location>
</feature>
<dbReference type="Proteomes" id="UP001150879">
    <property type="component" value="Unassembled WGS sequence"/>
</dbReference>
<evidence type="ECO:0000256" key="1">
    <source>
        <dbReference type="SAM" id="MobiDB-lite"/>
    </source>
</evidence>
<gene>
    <name evidence="2" type="ORF">N7472_001176</name>
</gene>
<organism evidence="2 3">
    <name type="scientific">Penicillium cf. griseofulvum</name>
    <dbReference type="NCBI Taxonomy" id="2972120"/>
    <lineage>
        <taxon>Eukaryota</taxon>
        <taxon>Fungi</taxon>
        <taxon>Dikarya</taxon>
        <taxon>Ascomycota</taxon>
        <taxon>Pezizomycotina</taxon>
        <taxon>Eurotiomycetes</taxon>
        <taxon>Eurotiomycetidae</taxon>
        <taxon>Eurotiales</taxon>
        <taxon>Aspergillaceae</taxon>
        <taxon>Penicillium</taxon>
    </lineage>
</organism>
<reference evidence="2" key="2">
    <citation type="journal article" date="2023" name="IMA Fungus">
        <title>Comparative genomic study of the Penicillium genus elucidates a diverse pangenome and 15 lateral gene transfer events.</title>
        <authorList>
            <person name="Petersen C."/>
            <person name="Sorensen T."/>
            <person name="Nielsen M.R."/>
            <person name="Sondergaard T.E."/>
            <person name="Sorensen J.L."/>
            <person name="Fitzpatrick D.A."/>
            <person name="Frisvad J.C."/>
            <person name="Nielsen K.L."/>
        </authorList>
    </citation>
    <scope>NUCLEOTIDE SEQUENCE</scope>
    <source>
        <strain evidence="2">IBT 16849</strain>
    </source>
</reference>
<evidence type="ECO:0000313" key="3">
    <source>
        <dbReference type="Proteomes" id="UP001150879"/>
    </source>
</evidence>
<dbReference type="EMBL" id="JAPQKP010000001">
    <property type="protein sequence ID" value="KAJ5211037.1"/>
    <property type="molecule type" value="Genomic_DNA"/>
</dbReference>
<dbReference type="AlphaFoldDB" id="A0A9W9T695"/>
<name>A0A9W9T695_9EURO</name>
<dbReference type="OrthoDB" id="5398371at2759"/>
<sequence length="514" mass="57324">MNPTKTPGHHNGLTGQNDPQEGNEESSIRVISANGDLILEYIAPGDSSSSPTKCKWRVASDLLTSHSPYFQALLDPTKFSEGRQFSAQKQAWNETQIPDSVSQHALPTVRLPGVQSTSMCGEDAIELFLKIICLDSFDEAERVVFENDLKTQSTSLVARTIDLADSLNSPRVVQDVLQKIGYLYGKTKPALLTRFNSTLLSMKEDRIRQIIFISIFLNDSRLTRIMAHALLVVGSRFWINGLDGPEEESLRWRYLPNGLEEEIYRRRQYVLNTITDLQAHFLRVYGGLEETDIARSAANSRTLGAAFTASAHALLQSRQFQCRGGFNNASQCDLFQLGQMIRFFSIRARTIFLGSTLIDPDFDSTPNDDDHIAGETRNDQPPGPPSDITAIIASIKQYPDYAIDEAHSGCGVRRRIMPALECIEKFVWDDRGLLGITPVSDTAVSDPSRPSKWTPWADFMRKKHAVDISFARVTAVYYPSAPSKNQVTRSTPQEELARLLFTAARRDWSAAGSG</sequence>
<accession>A0A9W9T695</accession>
<feature type="region of interest" description="Disordered" evidence="1">
    <location>
        <begin position="1"/>
        <end position="27"/>
    </location>
</feature>
<evidence type="ECO:0008006" key="4">
    <source>
        <dbReference type="Google" id="ProtNLM"/>
    </source>
</evidence>
<keyword evidence="3" id="KW-1185">Reference proteome</keyword>
<evidence type="ECO:0000313" key="2">
    <source>
        <dbReference type="EMBL" id="KAJ5211037.1"/>
    </source>
</evidence>
<protein>
    <recommendedName>
        <fullName evidence="4">BTB domain-containing protein</fullName>
    </recommendedName>
</protein>
<feature type="region of interest" description="Disordered" evidence="1">
    <location>
        <begin position="363"/>
        <end position="386"/>
    </location>
</feature>
<comment type="caution">
    <text evidence="2">The sequence shown here is derived from an EMBL/GenBank/DDBJ whole genome shotgun (WGS) entry which is preliminary data.</text>
</comment>
<proteinExistence type="predicted"/>
<reference evidence="2" key="1">
    <citation type="submission" date="2022-11" db="EMBL/GenBank/DDBJ databases">
        <authorList>
            <person name="Petersen C."/>
        </authorList>
    </citation>
    <scope>NUCLEOTIDE SEQUENCE</scope>
    <source>
        <strain evidence="2">IBT 16849</strain>
    </source>
</reference>